<proteinExistence type="predicted"/>
<evidence type="ECO:0000256" key="5">
    <source>
        <dbReference type="SAM" id="MobiDB-lite"/>
    </source>
</evidence>
<evidence type="ECO:0000256" key="4">
    <source>
        <dbReference type="PROSITE-ProRule" id="PRU00134"/>
    </source>
</evidence>
<dbReference type="RefSeq" id="XP_007763790.1">
    <property type="nucleotide sequence ID" value="XM_007765600.1"/>
</dbReference>
<gene>
    <name evidence="7" type="ORF">CONPUDRAFT_134494</name>
</gene>
<keyword evidence="8" id="KW-1185">Reference proteome</keyword>
<dbReference type="Pfam" id="PF01753">
    <property type="entry name" value="zf-MYND"/>
    <property type="match status" value="1"/>
</dbReference>
<feature type="compositionally biased region" description="Polar residues" evidence="5">
    <location>
        <begin position="450"/>
        <end position="459"/>
    </location>
</feature>
<dbReference type="PROSITE" id="PS50865">
    <property type="entry name" value="ZF_MYND_2"/>
    <property type="match status" value="1"/>
</dbReference>
<evidence type="ECO:0000256" key="2">
    <source>
        <dbReference type="ARBA" id="ARBA00022771"/>
    </source>
</evidence>
<evidence type="ECO:0000259" key="6">
    <source>
        <dbReference type="PROSITE" id="PS50865"/>
    </source>
</evidence>
<evidence type="ECO:0000313" key="7">
    <source>
        <dbReference type="EMBL" id="EIW87235.1"/>
    </source>
</evidence>
<reference evidence="8" key="1">
    <citation type="journal article" date="2012" name="Science">
        <title>The Paleozoic origin of enzymatic lignin decomposition reconstructed from 31 fungal genomes.</title>
        <authorList>
            <person name="Floudas D."/>
            <person name="Binder M."/>
            <person name="Riley R."/>
            <person name="Barry K."/>
            <person name="Blanchette R.A."/>
            <person name="Henrissat B."/>
            <person name="Martinez A.T."/>
            <person name="Otillar R."/>
            <person name="Spatafora J.W."/>
            <person name="Yadav J.S."/>
            <person name="Aerts A."/>
            <person name="Benoit I."/>
            <person name="Boyd A."/>
            <person name="Carlson A."/>
            <person name="Copeland A."/>
            <person name="Coutinho P.M."/>
            <person name="de Vries R.P."/>
            <person name="Ferreira P."/>
            <person name="Findley K."/>
            <person name="Foster B."/>
            <person name="Gaskell J."/>
            <person name="Glotzer D."/>
            <person name="Gorecki P."/>
            <person name="Heitman J."/>
            <person name="Hesse C."/>
            <person name="Hori C."/>
            <person name="Igarashi K."/>
            <person name="Jurgens J.A."/>
            <person name="Kallen N."/>
            <person name="Kersten P."/>
            <person name="Kohler A."/>
            <person name="Kuees U."/>
            <person name="Kumar T.K.A."/>
            <person name="Kuo A."/>
            <person name="LaButti K."/>
            <person name="Larrondo L.F."/>
            <person name="Lindquist E."/>
            <person name="Ling A."/>
            <person name="Lombard V."/>
            <person name="Lucas S."/>
            <person name="Lundell T."/>
            <person name="Martin R."/>
            <person name="McLaughlin D.J."/>
            <person name="Morgenstern I."/>
            <person name="Morin E."/>
            <person name="Murat C."/>
            <person name="Nagy L.G."/>
            <person name="Nolan M."/>
            <person name="Ohm R.A."/>
            <person name="Patyshakuliyeva A."/>
            <person name="Rokas A."/>
            <person name="Ruiz-Duenas F.J."/>
            <person name="Sabat G."/>
            <person name="Salamov A."/>
            <person name="Samejima M."/>
            <person name="Schmutz J."/>
            <person name="Slot J.C."/>
            <person name="St John F."/>
            <person name="Stenlid J."/>
            <person name="Sun H."/>
            <person name="Sun S."/>
            <person name="Syed K."/>
            <person name="Tsang A."/>
            <person name="Wiebenga A."/>
            <person name="Young D."/>
            <person name="Pisabarro A."/>
            <person name="Eastwood D.C."/>
            <person name="Martin F."/>
            <person name="Cullen D."/>
            <person name="Grigoriev I.V."/>
            <person name="Hibbett D.S."/>
        </authorList>
    </citation>
    <scope>NUCLEOTIDE SEQUENCE [LARGE SCALE GENOMIC DNA]</scope>
    <source>
        <strain evidence="8">RWD-64-598 SS2</strain>
    </source>
</reference>
<sequence>MQLNFVASRKKMYKIDYQRLRHFREENQRLYDGLVTVLRTIAGELLDNHDHQDWFSLVSAATRKEIICEGFERAGRRSGIGHDARMLCPELNSSDLLKGRGKGLWDLYDKAIVLDDGGSMVNFDDTFIRSEWWRSAYGDGTVLRFIPEVSKFCYEFITCLRTEYLIYFVLHTLRVIVKGCHNFTKGTPADSIVANRVLYNLNPLTSQKLLEDKKHQNSRSALTCENCQRKRKDVGVKFKSCKACKHKLNFEVLYCSSVCQKADWPEHKAHCGKEKVSKNRIACRPEYSYSIALQLQVKMHDYYSTDYVLFSRSEDPEGYDVSFCNDDDKGDMFLDLFNALLIDAEKPGLDVIAKCLVDAVDDYVECGITREDIIAQLTEEYEVDVRTLLEKLEATLAVEDDKERYKGMVIQELQLDDDSQDSDSSGSDGEDSDIDESGTEVSLPQAVSPARSSPKSQQKGRADTATADDRTLTPVGVSSPA</sequence>
<dbReference type="Proteomes" id="UP000053558">
    <property type="component" value="Unassembled WGS sequence"/>
</dbReference>
<dbReference type="OrthoDB" id="432970at2759"/>
<comment type="caution">
    <text evidence="7">The sequence shown here is derived from an EMBL/GenBank/DDBJ whole genome shotgun (WGS) entry which is preliminary data.</text>
</comment>
<feature type="region of interest" description="Disordered" evidence="5">
    <location>
        <begin position="411"/>
        <end position="481"/>
    </location>
</feature>
<keyword evidence="2 4" id="KW-0863">Zinc-finger</keyword>
<dbReference type="InterPro" id="IPR002893">
    <property type="entry name" value="Znf_MYND"/>
</dbReference>
<dbReference type="GeneID" id="19200613"/>
<keyword evidence="1" id="KW-0479">Metal-binding</keyword>
<dbReference type="SUPFAM" id="SSF144232">
    <property type="entry name" value="HIT/MYND zinc finger-like"/>
    <property type="match status" value="1"/>
</dbReference>
<dbReference type="AlphaFoldDB" id="A0A5M3N8R8"/>
<organism evidence="7 8">
    <name type="scientific">Coniophora puteana (strain RWD-64-598)</name>
    <name type="common">Brown rot fungus</name>
    <dbReference type="NCBI Taxonomy" id="741705"/>
    <lineage>
        <taxon>Eukaryota</taxon>
        <taxon>Fungi</taxon>
        <taxon>Dikarya</taxon>
        <taxon>Basidiomycota</taxon>
        <taxon>Agaricomycotina</taxon>
        <taxon>Agaricomycetes</taxon>
        <taxon>Agaricomycetidae</taxon>
        <taxon>Boletales</taxon>
        <taxon>Coniophorineae</taxon>
        <taxon>Coniophoraceae</taxon>
        <taxon>Coniophora</taxon>
    </lineage>
</organism>
<protein>
    <recommendedName>
        <fullName evidence="6">MYND-type domain-containing protein</fullName>
    </recommendedName>
</protein>
<dbReference type="GO" id="GO:0008270">
    <property type="term" value="F:zinc ion binding"/>
    <property type="evidence" value="ECO:0007669"/>
    <property type="project" value="UniProtKB-KW"/>
</dbReference>
<name>A0A5M3N8R8_CONPW</name>
<dbReference type="KEGG" id="cput:CONPUDRAFT_134494"/>
<evidence type="ECO:0000256" key="3">
    <source>
        <dbReference type="ARBA" id="ARBA00022833"/>
    </source>
</evidence>
<feature type="domain" description="MYND-type" evidence="6">
    <location>
        <begin position="224"/>
        <end position="271"/>
    </location>
</feature>
<dbReference type="Gene3D" id="6.10.140.2220">
    <property type="match status" value="1"/>
</dbReference>
<keyword evidence="3" id="KW-0862">Zinc</keyword>
<accession>A0A5M3N8R8</accession>
<evidence type="ECO:0000313" key="8">
    <source>
        <dbReference type="Proteomes" id="UP000053558"/>
    </source>
</evidence>
<feature type="compositionally biased region" description="Acidic residues" evidence="5">
    <location>
        <begin position="428"/>
        <end position="438"/>
    </location>
</feature>
<dbReference type="EMBL" id="JH711573">
    <property type="protein sequence ID" value="EIW87235.1"/>
    <property type="molecule type" value="Genomic_DNA"/>
</dbReference>
<evidence type="ECO:0000256" key="1">
    <source>
        <dbReference type="ARBA" id="ARBA00022723"/>
    </source>
</evidence>